<accession>A0ABR0S5D7</accession>
<organism evidence="4 5">
    <name type="scientific">Cladobotryum mycophilum</name>
    <dbReference type="NCBI Taxonomy" id="491253"/>
    <lineage>
        <taxon>Eukaryota</taxon>
        <taxon>Fungi</taxon>
        <taxon>Dikarya</taxon>
        <taxon>Ascomycota</taxon>
        <taxon>Pezizomycotina</taxon>
        <taxon>Sordariomycetes</taxon>
        <taxon>Hypocreomycetidae</taxon>
        <taxon>Hypocreales</taxon>
        <taxon>Hypocreaceae</taxon>
        <taxon>Cladobotryum</taxon>
    </lineage>
</organism>
<evidence type="ECO:0000259" key="3">
    <source>
        <dbReference type="Pfam" id="PF15456"/>
    </source>
</evidence>
<dbReference type="EMBL" id="JAVFKD010000016">
    <property type="protein sequence ID" value="KAK5987199.1"/>
    <property type="molecule type" value="Genomic_DNA"/>
</dbReference>
<feature type="compositionally biased region" description="Pro residues" evidence="2">
    <location>
        <begin position="597"/>
        <end position="608"/>
    </location>
</feature>
<evidence type="ECO:0000256" key="2">
    <source>
        <dbReference type="SAM" id="MobiDB-lite"/>
    </source>
</evidence>
<evidence type="ECO:0000313" key="5">
    <source>
        <dbReference type="Proteomes" id="UP001338125"/>
    </source>
</evidence>
<reference evidence="4 5" key="1">
    <citation type="submission" date="2024-01" db="EMBL/GenBank/DDBJ databases">
        <title>Complete genome of Cladobotryum mycophilum ATHUM6906.</title>
        <authorList>
            <person name="Christinaki A.C."/>
            <person name="Myridakis A.I."/>
            <person name="Kouvelis V.N."/>
        </authorList>
    </citation>
    <scope>NUCLEOTIDE SEQUENCE [LARGE SCALE GENOMIC DNA]</scope>
    <source>
        <strain evidence="4 5">ATHUM6906</strain>
    </source>
</reference>
<protein>
    <recommendedName>
        <fullName evidence="3">Up-regulated during septation protein 1 domain-containing protein</fullName>
    </recommendedName>
</protein>
<evidence type="ECO:0000313" key="4">
    <source>
        <dbReference type="EMBL" id="KAK5987199.1"/>
    </source>
</evidence>
<feature type="compositionally biased region" description="Low complexity" evidence="2">
    <location>
        <begin position="154"/>
        <end position="169"/>
    </location>
</feature>
<evidence type="ECO:0000256" key="1">
    <source>
        <dbReference type="SAM" id="Coils"/>
    </source>
</evidence>
<name>A0ABR0S5D7_9HYPO</name>
<feature type="region of interest" description="Disordered" evidence="2">
    <location>
        <begin position="1"/>
        <end position="26"/>
    </location>
</feature>
<gene>
    <name evidence="4" type="ORF">PT974_11320</name>
</gene>
<dbReference type="Pfam" id="PF15456">
    <property type="entry name" value="Uds1"/>
    <property type="match status" value="1"/>
</dbReference>
<proteinExistence type="predicted"/>
<dbReference type="Proteomes" id="UP001338125">
    <property type="component" value="Unassembled WGS sequence"/>
</dbReference>
<keyword evidence="1" id="KW-0175">Coiled coil</keyword>
<feature type="domain" description="Up-regulated during septation protein 1" evidence="3">
    <location>
        <begin position="338"/>
        <end position="447"/>
    </location>
</feature>
<sequence>MPSTPRHPDIPRKYQLFPKPTQSPTFNCVSSVQLDRTFASASIENREPKEKNTQSMGFKLKISRHNLAWRRKVNVPELGPMTTVQEAAMDSPTIPEKELVRVRSSSAPEDVFTPNKPEPWSGLELLPKTVFKRSKPIDIKPKELVPKTPRPDCLSPAPSSNSSLSRYESNIPSRSVHLRSESTPSLWAGRTSRSEGSPRGHPLKPTISTPNLAGCATPRSINPLPTPLKTPVSAPALGSTFPSKSFDRPKQAWKDAPLAENSPYSTYGHRRFVSESSSFTEQSRPRKGASPHNNNIPQPDPDTRSLAMSSKQGFEKLPEGWRPCDIAKRMDSNAIAVIRNQAIGQAEMFEVLSFDDELRQLDERAEYLRCTCNSLRAGRRSLQSRICQYLRSPQESGFTRESIIKQEAALADLDASIDNWFGKLEKAENRRTRVRQKLLEHIAAAAILPMAGVSCNPSQSWPPNMQGITTPPRSPTTTSFFDCADKTSTSPPRMTAQVPSTIPELPLDEKMEENQAAVPSRQTTIKGPNTESIQIYPGEDLLALLTDVEDEIHRINGRTHRANQMNQQKPQISIRLQQINAQGYKNHLESTFTTPAPLSPPAPTPPLKDPPKTEELLLTSAVYKP</sequence>
<comment type="caution">
    <text evidence="4">The sequence shown here is derived from an EMBL/GenBank/DDBJ whole genome shotgun (WGS) entry which is preliminary data.</text>
</comment>
<keyword evidence="5" id="KW-1185">Reference proteome</keyword>
<dbReference type="InterPro" id="IPR029191">
    <property type="entry name" value="Uds1"/>
</dbReference>
<feature type="compositionally biased region" description="Basic and acidic residues" evidence="2">
    <location>
        <begin position="1"/>
        <end position="12"/>
    </location>
</feature>
<feature type="region of interest" description="Disordered" evidence="2">
    <location>
        <begin position="141"/>
        <end position="318"/>
    </location>
</feature>
<feature type="region of interest" description="Disordered" evidence="2">
    <location>
        <begin position="590"/>
        <end position="612"/>
    </location>
</feature>
<feature type="coiled-coil region" evidence="1">
    <location>
        <begin position="410"/>
        <end position="444"/>
    </location>
</feature>